<evidence type="ECO:0000256" key="1">
    <source>
        <dbReference type="PROSITE-ProRule" id="PRU00176"/>
    </source>
</evidence>
<name>A0A3P7DN75_WUCBA</name>
<keyword evidence="4" id="KW-1185">Reference proteome</keyword>
<reference evidence="3 4" key="1">
    <citation type="submission" date="2018-11" db="EMBL/GenBank/DDBJ databases">
        <authorList>
            <consortium name="Pathogen Informatics"/>
        </authorList>
    </citation>
    <scope>NUCLEOTIDE SEQUENCE [LARGE SCALE GENOMIC DNA]</scope>
</reference>
<dbReference type="PROSITE" id="PS50102">
    <property type="entry name" value="RRM"/>
    <property type="match status" value="1"/>
</dbReference>
<dbReference type="GO" id="GO:0003723">
    <property type="term" value="F:RNA binding"/>
    <property type="evidence" value="ECO:0007669"/>
    <property type="project" value="UniProtKB-UniRule"/>
</dbReference>
<dbReference type="OMA" id="EMKIQKG"/>
<dbReference type="InterPro" id="IPR012677">
    <property type="entry name" value="Nucleotide-bd_a/b_plait_sf"/>
</dbReference>
<dbReference type="AlphaFoldDB" id="A0A3P7DN75"/>
<dbReference type="PANTHER" id="PTHR15241:SF304">
    <property type="entry name" value="RRM DOMAIN-CONTAINING PROTEIN"/>
    <property type="match status" value="1"/>
</dbReference>
<evidence type="ECO:0000313" key="3">
    <source>
        <dbReference type="EMBL" id="VDM11371.1"/>
    </source>
</evidence>
<dbReference type="Proteomes" id="UP000270924">
    <property type="component" value="Unassembled WGS sequence"/>
</dbReference>
<sequence length="222" mass="25060">MDYFPEAVLAFLVREGSSATRFELPTGEKKLQLKAAGFNGADCLTSESLIFLIEMKIQKGETIAEEKARAIFVGNALLSSTRKGIKELFSQFGTVESRDILSGVRSLTFHVKFKDAKSIEAALAFQNVSFVRIVREPKTGNSKGFAFMAFKESAVVPLALHLVDRSSKAIHYTRSQTHQRSLRNVVKERTDYMQFDRSVNSISRKKVRKVDKRGSYSLRYYV</sequence>
<dbReference type="OrthoDB" id="442677at2759"/>
<proteinExistence type="predicted"/>
<dbReference type="Gene3D" id="3.30.70.330">
    <property type="match status" value="2"/>
</dbReference>
<evidence type="ECO:0000259" key="2">
    <source>
        <dbReference type="PROSITE" id="PS50102"/>
    </source>
</evidence>
<feature type="domain" description="RRM" evidence="2">
    <location>
        <begin position="69"/>
        <end position="177"/>
    </location>
</feature>
<dbReference type="PANTHER" id="PTHR15241">
    <property type="entry name" value="TRANSFORMER-2-RELATED"/>
    <property type="match status" value="1"/>
</dbReference>
<gene>
    <name evidence="3" type="ORF">WBA_LOCUS4757</name>
</gene>
<dbReference type="SUPFAM" id="SSF54928">
    <property type="entry name" value="RNA-binding domain, RBD"/>
    <property type="match status" value="1"/>
</dbReference>
<organism evidence="3 4">
    <name type="scientific">Wuchereria bancrofti</name>
    <dbReference type="NCBI Taxonomy" id="6293"/>
    <lineage>
        <taxon>Eukaryota</taxon>
        <taxon>Metazoa</taxon>
        <taxon>Ecdysozoa</taxon>
        <taxon>Nematoda</taxon>
        <taxon>Chromadorea</taxon>
        <taxon>Rhabditida</taxon>
        <taxon>Spirurina</taxon>
        <taxon>Spiruromorpha</taxon>
        <taxon>Filarioidea</taxon>
        <taxon>Onchocercidae</taxon>
        <taxon>Wuchereria</taxon>
    </lineage>
</organism>
<dbReference type="EMBL" id="UYWW01002088">
    <property type="protein sequence ID" value="VDM11371.1"/>
    <property type="molecule type" value="Genomic_DNA"/>
</dbReference>
<accession>A0A3P7DN75</accession>
<keyword evidence="1" id="KW-0694">RNA-binding</keyword>
<dbReference type="InterPro" id="IPR000504">
    <property type="entry name" value="RRM_dom"/>
</dbReference>
<dbReference type="InParanoid" id="A0A3P7DN75"/>
<dbReference type="InterPro" id="IPR035979">
    <property type="entry name" value="RBD_domain_sf"/>
</dbReference>
<evidence type="ECO:0000313" key="4">
    <source>
        <dbReference type="Proteomes" id="UP000270924"/>
    </source>
</evidence>
<dbReference type="FunCoup" id="A0A3P7DN75">
    <property type="interactions" value="1345"/>
</dbReference>
<protein>
    <recommendedName>
        <fullName evidence="2">RRM domain-containing protein</fullName>
    </recommendedName>
</protein>